<proteinExistence type="predicted"/>
<dbReference type="AlphaFoldDB" id="A0A1I0QE77"/>
<feature type="chain" id="PRO_5011583129" description="Outer membrane protein beta-barrel domain-containing protein" evidence="1">
    <location>
        <begin position="18"/>
        <end position="221"/>
    </location>
</feature>
<keyword evidence="1" id="KW-0732">Signal</keyword>
<dbReference type="STRING" id="29529.SAMN04488122_1404"/>
<sequence length="221" mass="24366">MKKIVLLAIACMVGLHAFPQRFFHSLGFPVFIDRTSSKSVTSVGLTYSIRYNVVERENMSLSLGIPFSFGGSGHSPGKKTDWYYDLDGNMIYYATDEDEEGPFTKARAMVDIPLVIQFNFGAFSTGAAKNSMGFFAGGGLGYHYGPVNVTHKDPRNNTFIDSTMQHSVGPMANAGIRIGLGKKKNGAIELKGSYMKSFTRRRADIYGITLLYLFYTGKSND</sequence>
<evidence type="ECO:0000256" key="1">
    <source>
        <dbReference type="SAM" id="SignalP"/>
    </source>
</evidence>
<dbReference type="Proteomes" id="UP000199310">
    <property type="component" value="Unassembled WGS sequence"/>
</dbReference>
<evidence type="ECO:0008006" key="4">
    <source>
        <dbReference type="Google" id="ProtNLM"/>
    </source>
</evidence>
<evidence type="ECO:0000313" key="3">
    <source>
        <dbReference type="Proteomes" id="UP000199310"/>
    </source>
</evidence>
<reference evidence="3" key="1">
    <citation type="submission" date="2016-10" db="EMBL/GenBank/DDBJ databases">
        <authorList>
            <person name="Varghese N."/>
            <person name="Submissions S."/>
        </authorList>
    </citation>
    <scope>NUCLEOTIDE SEQUENCE [LARGE SCALE GENOMIC DNA]</scope>
    <source>
        <strain evidence="3">DSM 3695</strain>
    </source>
</reference>
<evidence type="ECO:0000313" key="2">
    <source>
        <dbReference type="EMBL" id="SEW25254.1"/>
    </source>
</evidence>
<dbReference type="EMBL" id="FOJG01000001">
    <property type="protein sequence ID" value="SEW25254.1"/>
    <property type="molecule type" value="Genomic_DNA"/>
</dbReference>
<name>A0A1I0QE77_9BACT</name>
<protein>
    <recommendedName>
        <fullName evidence="4">Outer membrane protein beta-barrel domain-containing protein</fullName>
    </recommendedName>
</protein>
<accession>A0A1I0QE77</accession>
<gene>
    <name evidence="2" type="ORF">SAMN04488122_1404</name>
</gene>
<dbReference type="RefSeq" id="WP_089892325.1">
    <property type="nucleotide sequence ID" value="NZ_FOJG01000001.1"/>
</dbReference>
<organism evidence="2 3">
    <name type="scientific">Chitinophaga arvensicola</name>
    <dbReference type="NCBI Taxonomy" id="29529"/>
    <lineage>
        <taxon>Bacteria</taxon>
        <taxon>Pseudomonadati</taxon>
        <taxon>Bacteroidota</taxon>
        <taxon>Chitinophagia</taxon>
        <taxon>Chitinophagales</taxon>
        <taxon>Chitinophagaceae</taxon>
        <taxon>Chitinophaga</taxon>
    </lineage>
</organism>
<dbReference type="OrthoDB" id="671476at2"/>
<keyword evidence="3" id="KW-1185">Reference proteome</keyword>
<feature type="signal peptide" evidence="1">
    <location>
        <begin position="1"/>
        <end position="17"/>
    </location>
</feature>